<dbReference type="InterPro" id="IPR000157">
    <property type="entry name" value="TIR_dom"/>
</dbReference>
<evidence type="ECO:0000259" key="1">
    <source>
        <dbReference type="PROSITE" id="PS50104"/>
    </source>
</evidence>
<dbReference type="SUPFAM" id="SSF52200">
    <property type="entry name" value="Toll/Interleukin receptor TIR domain"/>
    <property type="match status" value="1"/>
</dbReference>
<evidence type="ECO:0000313" key="2">
    <source>
        <dbReference type="EMBL" id="MEO9385282.1"/>
    </source>
</evidence>
<proteinExistence type="predicted"/>
<name>A0ABV0IVF8_9NEIS</name>
<evidence type="ECO:0000313" key="3">
    <source>
        <dbReference type="Proteomes" id="UP001462502"/>
    </source>
</evidence>
<protein>
    <submittedName>
        <fullName evidence="2">TIR domain-containing protein</fullName>
    </submittedName>
</protein>
<comment type="caution">
    <text evidence="2">The sequence shown here is derived from an EMBL/GenBank/DDBJ whole genome shotgun (WGS) entry which is preliminary data.</text>
</comment>
<accession>A0ABV0IVF8</accession>
<keyword evidence="3" id="KW-1185">Reference proteome</keyword>
<organism evidence="2 3">
    <name type="scientific">Chromobacterium phragmitis</name>
    <dbReference type="NCBI Taxonomy" id="2202141"/>
    <lineage>
        <taxon>Bacteria</taxon>
        <taxon>Pseudomonadati</taxon>
        <taxon>Pseudomonadota</taxon>
        <taxon>Betaproteobacteria</taxon>
        <taxon>Neisseriales</taxon>
        <taxon>Chromobacteriaceae</taxon>
        <taxon>Chromobacterium</taxon>
    </lineage>
</organism>
<dbReference type="Pfam" id="PF13676">
    <property type="entry name" value="TIR_2"/>
    <property type="match status" value="1"/>
</dbReference>
<sequence length="263" mass="29406">MPTYDIAISFAGEDRPLAERLASFLVAKGLNVFYDEYEQANLWGKDLYVHLSRIYKDEAKYCLMLVSEHYAKKQWTNHERRAAQARAFAENSEYILPLRLDDAQVDGILDTVGFLDYRKVSEEKIVDSIAHKVREYNRANGITYEFVKVEDVFAKQGIGPKGGQPIKDSDMRTTCPACGTEQLLSEGVLSLDDGETIYSCKNGCQPVVVVGRPGVVAWPGRGFRLGDYVVRNVRDIIVRTEEMGAAMLIPASSAALMKKRPVG</sequence>
<dbReference type="PROSITE" id="PS50104">
    <property type="entry name" value="TIR"/>
    <property type="match status" value="1"/>
</dbReference>
<dbReference type="RefSeq" id="WP_347936158.1">
    <property type="nucleotide sequence ID" value="NZ_CP158160.1"/>
</dbReference>
<reference evidence="2 3" key="1">
    <citation type="submission" date="2024-05" db="EMBL/GenBank/DDBJ databases">
        <authorList>
            <person name="De Oliveira J.P."/>
            <person name="Noriler S.A."/>
            <person name="De Oliveira A.G."/>
            <person name="Sipoli D.S."/>
        </authorList>
    </citation>
    <scope>NUCLEOTIDE SEQUENCE [LARGE SCALE GENOMIC DNA]</scope>
    <source>
        <strain evidence="2 3">LABIM192</strain>
    </source>
</reference>
<gene>
    <name evidence="2" type="ORF">ABI908_14385</name>
</gene>
<dbReference type="Proteomes" id="UP001462502">
    <property type="component" value="Unassembled WGS sequence"/>
</dbReference>
<dbReference type="EMBL" id="JBDXMI010000001">
    <property type="protein sequence ID" value="MEO9385282.1"/>
    <property type="molecule type" value="Genomic_DNA"/>
</dbReference>
<dbReference type="Gene3D" id="3.40.50.10140">
    <property type="entry name" value="Toll/interleukin-1 receptor homology (TIR) domain"/>
    <property type="match status" value="1"/>
</dbReference>
<dbReference type="InterPro" id="IPR035897">
    <property type="entry name" value="Toll_tir_struct_dom_sf"/>
</dbReference>
<dbReference type="SMART" id="SM00255">
    <property type="entry name" value="TIR"/>
    <property type="match status" value="1"/>
</dbReference>
<feature type="domain" description="TIR" evidence="1">
    <location>
        <begin position="2"/>
        <end position="137"/>
    </location>
</feature>